<evidence type="ECO:0000259" key="4">
    <source>
        <dbReference type="PROSITE" id="PS50104"/>
    </source>
</evidence>
<dbReference type="Gene3D" id="1.10.8.430">
    <property type="entry name" value="Helical domain of apoptotic protease-activating factors"/>
    <property type="match status" value="1"/>
</dbReference>
<dbReference type="SMART" id="SM00255">
    <property type="entry name" value="TIR"/>
    <property type="match status" value="1"/>
</dbReference>
<dbReference type="InterPro" id="IPR042197">
    <property type="entry name" value="Apaf_helical"/>
</dbReference>
<dbReference type="Pfam" id="PF23282">
    <property type="entry name" value="WHD_ROQ1"/>
    <property type="match status" value="1"/>
</dbReference>
<dbReference type="Pfam" id="PF01582">
    <property type="entry name" value="TIR"/>
    <property type="match status" value="1"/>
</dbReference>
<name>A0AAD9TPM3_9ROSI</name>
<dbReference type="InterPro" id="IPR045344">
    <property type="entry name" value="C-JID"/>
</dbReference>
<dbReference type="SUPFAM" id="SSF52200">
    <property type="entry name" value="Toll/Interleukin receptor TIR domain"/>
    <property type="match status" value="1"/>
</dbReference>
<organism evidence="5 6">
    <name type="scientific">Dipteronia dyeriana</name>
    <dbReference type="NCBI Taxonomy" id="168575"/>
    <lineage>
        <taxon>Eukaryota</taxon>
        <taxon>Viridiplantae</taxon>
        <taxon>Streptophyta</taxon>
        <taxon>Embryophyta</taxon>
        <taxon>Tracheophyta</taxon>
        <taxon>Spermatophyta</taxon>
        <taxon>Magnoliopsida</taxon>
        <taxon>eudicotyledons</taxon>
        <taxon>Gunneridae</taxon>
        <taxon>Pentapetalae</taxon>
        <taxon>rosids</taxon>
        <taxon>malvids</taxon>
        <taxon>Sapindales</taxon>
        <taxon>Sapindaceae</taxon>
        <taxon>Hippocastanoideae</taxon>
        <taxon>Acereae</taxon>
        <taxon>Dipteronia</taxon>
    </lineage>
</organism>
<keyword evidence="3" id="KW-0520">NAD</keyword>
<dbReference type="AlphaFoldDB" id="A0AAD9TPM3"/>
<dbReference type="PROSITE" id="PS50104">
    <property type="entry name" value="TIR"/>
    <property type="match status" value="1"/>
</dbReference>
<dbReference type="Pfam" id="PF20160">
    <property type="entry name" value="C-JID"/>
    <property type="match status" value="1"/>
</dbReference>
<evidence type="ECO:0000256" key="1">
    <source>
        <dbReference type="ARBA" id="ARBA00022614"/>
    </source>
</evidence>
<dbReference type="EMBL" id="JANJYI010000008">
    <property type="protein sequence ID" value="KAK2639905.1"/>
    <property type="molecule type" value="Genomic_DNA"/>
</dbReference>
<dbReference type="GO" id="GO:0043531">
    <property type="term" value="F:ADP binding"/>
    <property type="evidence" value="ECO:0007669"/>
    <property type="project" value="InterPro"/>
</dbReference>
<dbReference type="Gene3D" id="3.40.50.10140">
    <property type="entry name" value="Toll/interleukin-1 receptor homology (TIR) domain"/>
    <property type="match status" value="1"/>
</dbReference>
<proteinExistence type="predicted"/>
<gene>
    <name evidence="5" type="ORF">Ddye_027700</name>
</gene>
<dbReference type="GO" id="GO:0061809">
    <property type="term" value="F:NAD+ nucleosidase activity, cyclic ADP-ribose generating"/>
    <property type="evidence" value="ECO:0007669"/>
    <property type="project" value="UniProtKB-EC"/>
</dbReference>
<dbReference type="InterPro" id="IPR035897">
    <property type="entry name" value="Toll_tir_struct_dom_sf"/>
</dbReference>
<evidence type="ECO:0000256" key="3">
    <source>
        <dbReference type="ARBA" id="ARBA00023027"/>
    </source>
</evidence>
<dbReference type="PRINTS" id="PR00364">
    <property type="entry name" value="DISEASERSIST"/>
</dbReference>
<reference evidence="5" key="1">
    <citation type="journal article" date="2023" name="Plant J.">
        <title>Genome sequences and population genomics provide insights into the demographic history, inbreeding, and mutation load of two 'living fossil' tree species of Dipteronia.</title>
        <authorList>
            <person name="Feng Y."/>
            <person name="Comes H.P."/>
            <person name="Chen J."/>
            <person name="Zhu S."/>
            <person name="Lu R."/>
            <person name="Zhang X."/>
            <person name="Li P."/>
            <person name="Qiu J."/>
            <person name="Olsen K.M."/>
            <person name="Qiu Y."/>
        </authorList>
    </citation>
    <scope>NUCLEOTIDE SEQUENCE</scope>
    <source>
        <strain evidence="5">KIB01</strain>
    </source>
</reference>
<dbReference type="PANTHER" id="PTHR11017:SF479">
    <property type="entry name" value="DISEASE RESISTANCE PROTEIN (TIR-NBS-LRR CLASS) FAMILY"/>
    <property type="match status" value="1"/>
</dbReference>
<dbReference type="GO" id="GO:0007165">
    <property type="term" value="P:signal transduction"/>
    <property type="evidence" value="ECO:0007669"/>
    <property type="project" value="InterPro"/>
</dbReference>
<accession>A0AAD9TPM3</accession>
<dbReference type="InterPro" id="IPR000157">
    <property type="entry name" value="TIR_dom"/>
</dbReference>
<dbReference type="Proteomes" id="UP001280121">
    <property type="component" value="Unassembled WGS sequence"/>
</dbReference>
<keyword evidence="6" id="KW-1185">Reference proteome</keyword>
<sequence length="559" mass="64403">MANSSTPSSSITTLPEKHEVFLSFRGEDTRYGFTSHLYDALCRKNIETSIDDDKLERGDEISSALLRAIQESKIAVVIFSENYASSKWCLRELAELIECKKMNKLIVMPVFYNVDPSDVRKQTGSFERSFANYEELGRVGLFSWFSWPLDRFKKKKIELQEEVQKMERSFDRSVQSIWMGFLFNKMIMKYEVEGLDNEETLELFRKYANPTEDCMALSKEIVKYAKGNPLALKVLGSSLMGKNKQEWESALDFYRYGRLKILDKYSLSVLIAKSLVTLAYKDSVEMHDLLKEMGREIVHKESPKILGKRSRLWEQGDVIQILKNNTGTDTVEMISLDMGGIDEDGEIVRISSLEHAPKFPKLKWLVLSHCSHLIRIPNLLDFPMPEKESGIPSKSFSIHLPGNKIPEWFSYQSLESSINIRVLRNDLVNRKFIGFEICAGLRFEKYTPYVYCDFETYHDHIKIGNSDRNYLTNRPTYVIGSEPVLLGYCSFSSFYYSFPNPKKLPISGSDYLDISIEFKCGYNGRPKRCAVHPIYVEEPSEIIGATIQEIEETSGRRSD</sequence>
<dbReference type="GO" id="GO:0006952">
    <property type="term" value="P:defense response"/>
    <property type="evidence" value="ECO:0007669"/>
    <property type="project" value="InterPro"/>
</dbReference>
<evidence type="ECO:0000313" key="5">
    <source>
        <dbReference type="EMBL" id="KAK2639905.1"/>
    </source>
</evidence>
<dbReference type="InterPro" id="IPR058192">
    <property type="entry name" value="WHD_ROQ1-like"/>
</dbReference>
<keyword evidence="1" id="KW-0433">Leucine-rich repeat</keyword>
<dbReference type="InterPro" id="IPR027417">
    <property type="entry name" value="P-loop_NTPase"/>
</dbReference>
<evidence type="ECO:0000256" key="2">
    <source>
        <dbReference type="ARBA" id="ARBA00022737"/>
    </source>
</evidence>
<comment type="caution">
    <text evidence="5">The sequence shown here is derived from an EMBL/GenBank/DDBJ whole genome shotgun (WGS) entry which is preliminary data.</text>
</comment>
<dbReference type="FunFam" id="3.40.50.10140:FF:000007">
    <property type="entry name" value="Disease resistance protein (TIR-NBS-LRR class)"/>
    <property type="match status" value="1"/>
</dbReference>
<dbReference type="PANTHER" id="PTHR11017">
    <property type="entry name" value="LEUCINE-RICH REPEAT-CONTAINING PROTEIN"/>
    <property type="match status" value="1"/>
</dbReference>
<dbReference type="SUPFAM" id="SSF52540">
    <property type="entry name" value="P-loop containing nucleoside triphosphate hydrolases"/>
    <property type="match status" value="1"/>
</dbReference>
<keyword evidence="2" id="KW-0677">Repeat</keyword>
<dbReference type="InterPro" id="IPR044974">
    <property type="entry name" value="Disease_R_plants"/>
</dbReference>
<feature type="domain" description="TIR" evidence="4">
    <location>
        <begin position="16"/>
        <end position="165"/>
    </location>
</feature>
<evidence type="ECO:0000313" key="6">
    <source>
        <dbReference type="Proteomes" id="UP001280121"/>
    </source>
</evidence>
<protein>
    <recommendedName>
        <fullName evidence="4">TIR domain-containing protein</fullName>
    </recommendedName>
</protein>